<keyword evidence="2" id="KW-1185">Reference proteome</keyword>
<accession>A0ABX0SKN2</accession>
<gene>
    <name evidence="1" type="ORF">FB473_003273</name>
</gene>
<protein>
    <submittedName>
        <fullName evidence="1">Uncharacterized protein (DUF697 family)</fullName>
    </submittedName>
</protein>
<dbReference type="Proteomes" id="UP000749311">
    <property type="component" value="Unassembled WGS sequence"/>
</dbReference>
<sequence length="228" mass="23621">MADTDQIGKSIIAAAPMNAPSGAGWVLRRLVDFGIEGTDQLPGARVSAGHHLERHGSVEAAVDALIVTHTALSGTQGFITNLGGLATLLIGAPANLASIAALQSRMVGAIAHLRGYDLDDSRVRHAILMTLLGKTIVDDLVASGDLPGTPLVVATAPGIDRNLEQLIAQRVMTAMLTAAGGKQLVSIVAKRIPIIGGGVGLATDSWNTIAVGRYAREQFVSRRPTLTT</sequence>
<organism evidence="1 2">
    <name type="scientific">Brooklawnia cerclae</name>
    <dbReference type="NCBI Taxonomy" id="349934"/>
    <lineage>
        <taxon>Bacteria</taxon>
        <taxon>Bacillati</taxon>
        <taxon>Actinomycetota</taxon>
        <taxon>Actinomycetes</taxon>
        <taxon>Propionibacteriales</taxon>
        <taxon>Propionibacteriaceae</taxon>
        <taxon>Brooklawnia</taxon>
    </lineage>
</organism>
<proteinExistence type="predicted"/>
<dbReference type="RefSeq" id="WP_167171283.1">
    <property type="nucleotide sequence ID" value="NZ_BAAAOO010000006.1"/>
</dbReference>
<evidence type="ECO:0000313" key="2">
    <source>
        <dbReference type="Proteomes" id="UP000749311"/>
    </source>
</evidence>
<dbReference type="EMBL" id="JAAMOZ010000004">
    <property type="protein sequence ID" value="NIH58576.1"/>
    <property type="molecule type" value="Genomic_DNA"/>
</dbReference>
<evidence type="ECO:0000313" key="1">
    <source>
        <dbReference type="EMBL" id="NIH58576.1"/>
    </source>
</evidence>
<name>A0ABX0SKN2_9ACTN</name>
<reference evidence="1 2" key="1">
    <citation type="submission" date="2020-02" db="EMBL/GenBank/DDBJ databases">
        <title>Sequencing the genomes of 1000 actinobacteria strains.</title>
        <authorList>
            <person name="Klenk H.-P."/>
        </authorList>
    </citation>
    <scope>NUCLEOTIDE SEQUENCE [LARGE SCALE GENOMIC DNA]</scope>
    <source>
        <strain evidence="1 2">DSM 19609</strain>
    </source>
</reference>
<comment type="caution">
    <text evidence="1">The sequence shown here is derived from an EMBL/GenBank/DDBJ whole genome shotgun (WGS) entry which is preliminary data.</text>
</comment>